<evidence type="ECO:0000256" key="2">
    <source>
        <dbReference type="SAM" id="Phobius"/>
    </source>
</evidence>
<dbReference type="EMBL" id="SDHZ01000001">
    <property type="protein sequence ID" value="RXK86249.1"/>
    <property type="molecule type" value="Genomic_DNA"/>
</dbReference>
<dbReference type="RefSeq" id="WP_129001999.1">
    <property type="nucleotide sequence ID" value="NZ_SDHZ01000001.1"/>
</dbReference>
<name>A0A4Q1DCI4_9BACT</name>
<accession>A0A4Q1DCI4</accession>
<gene>
    <name evidence="3" type="ORF">ESB13_05425</name>
</gene>
<dbReference type="OrthoDB" id="7031965at2"/>
<organism evidence="3 4">
    <name type="scientific">Filimonas effusa</name>
    <dbReference type="NCBI Taxonomy" id="2508721"/>
    <lineage>
        <taxon>Bacteria</taxon>
        <taxon>Pseudomonadati</taxon>
        <taxon>Bacteroidota</taxon>
        <taxon>Chitinophagia</taxon>
        <taxon>Chitinophagales</taxon>
        <taxon>Chitinophagaceae</taxon>
        <taxon>Filimonas</taxon>
    </lineage>
</organism>
<evidence type="ECO:0000313" key="4">
    <source>
        <dbReference type="Proteomes" id="UP000290545"/>
    </source>
</evidence>
<feature type="compositionally biased region" description="Polar residues" evidence="1">
    <location>
        <begin position="1"/>
        <end position="15"/>
    </location>
</feature>
<dbReference type="AlphaFoldDB" id="A0A4Q1DCI4"/>
<keyword evidence="2" id="KW-0812">Transmembrane</keyword>
<comment type="caution">
    <text evidence="3">The sequence shown here is derived from an EMBL/GenBank/DDBJ whole genome shotgun (WGS) entry which is preliminary data.</text>
</comment>
<reference evidence="3 4" key="1">
    <citation type="submission" date="2019-01" db="EMBL/GenBank/DDBJ databases">
        <title>Filimonas sp. strain TTM-71.</title>
        <authorList>
            <person name="Chen W.-M."/>
        </authorList>
    </citation>
    <scope>NUCLEOTIDE SEQUENCE [LARGE SCALE GENOMIC DNA]</scope>
    <source>
        <strain evidence="3 4">TTM-71</strain>
    </source>
</reference>
<evidence type="ECO:0000256" key="1">
    <source>
        <dbReference type="SAM" id="MobiDB-lite"/>
    </source>
</evidence>
<sequence length="120" mass="13415">MPANNQPNPLSSDLANITEPIDPAPLDKKTAKELKERYEMSGLKRHNTVQDVLHWVFIIFMLIVSLVATGIISCRLIHLALPDCYQWLTNEQIQGIDKLFFSGAIGGAVATYFKKVTSKD</sequence>
<keyword evidence="2" id="KW-0472">Membrane</keyword>
<feature type="transmembrane region" description="Helical" evidence="2">
    <location>
        <begin position="52"/>
        <end position="72"/>
    </location>
</feature>
<keyword evidence="4" id="KW-1185">Reference proteome</keyword>
<proteinExistence type="predicted"/>
<dbReference type="Proteomes" id="UP000290545">
    <property type="component" value="Unassembled WGS sequence"/>
</dbReference>
<feature type="region of interest" description="Disordered" evidence="1">
    <location>
        <begin position="1"/>
        <end position="25"/>
    </location>
</feature>
<evidence type="ECO:0000313" key="3">
    <source>
        <dbReference type="EMBL" id="RXK86249.1"/>
    </source>
</evidence>
<protein>
    <submittedName>
        <fullName evidence="3">Uncharacterized protein</fullName>
    </submittedName>
</protein>
<keyword evidence="2" id="KW-1133">Transmembrane helix</keyword>